<reference evidence="1" key="1">
    <citation type="submission" date="2018-02" db="EMBL/GenBank/DDBJ databases">
        <title>Rhizophora mucronata_Transcriptome.</title>
        <authorList>
            <person name="Meera S.P."/>
            <person name="Sreeshan A."/>
            <person name="Augustine A."/>
        </authorList>
    </citation>
    <scope>NUCLEOTIDE SEQUENCE</scope>
    <source>
        <tissue evidence="1">Leaf</tissue>
    </source>
</reference>
<name>A0A2P2R048_RHIMU</name>
<evidence type="ECO:0000313" key="1">
    <source>
        <dbReference type="EMBL" id="MBX72534.1"/>
    </source>
</evidence>
<accession>A0A2P2R048</accession>
<sequence>MDDYMEFRIKGNTHYYKVHHLEGTWISFQ</sequence>
<proteinExistence type="predicted"/>
<dbReference type="EMBL" id="GGEC01092050">
    <property type="protein sequence ID" value="MBX72534.1"/>
    <property type="molecule type" value="Transcribed_RNA"/>
</dbReference>
<organism evidence="1">
    <name type="scientific">Rhizophora mucronata</name>
    <name type="common">Asiatic mangrove</name>
    <dbReference type="NCBI Taxonomy" id="61149"/>
    <lineage>
        <taxon>Eukaryota</taxon>
        <taxon>Viridiplantae</taxon>
        <taxon>Streptophyta</taxon>
        <taxon>Embryophyta</taxon>
        <taxon>Tracheophyta</taxon>
        <taxon>Spermatophyta</taxon>
        <taxon>Magnoliopsida</taxon>
        <taxon>eudicotyledons</taxon>
        <taxon>Gunneridae</taxon>
        <taxon>Pentapetalae</taxon>
        <taxon>rosids</taxon>
        <taxon>fabids</taxon>
        <taxon>Malpighiales</taxon>
        <taxon>Rhizophoraceae</taxon>
        <taxon>Rhizophora</taxon>
    </lineage>
</organism>
<protein>
    <submittedName>
        <fullName evidence="1">Uncharacterized protein</fullName>
    </submittedName>
</protein>
<dbReference type="AlphaFoldDB" id="A0A2P2R048"/>